<dbReference type="InterPro" id="IPR036772">
    <property type="entry name" value="SRCR-like_dom_sf"/>
</dbReference>
<dbReference type="Proteomes" id="UP000230750">
    <property type="component" value="Unassembled WGS sequence"/>
</dbReference>
<organism evidence="7 8">
    <name type="scientific">Stichopus japonicus</name>
    <name type="common">Sea cucumber</name>
    <dbReference type="NCBI Taxonomy" id="307972"/>
    <lineage>
        <taxon>Eukaryota</taxon>
        <taxon>Metazoa</taxon>
        <taxon>Echinodermata</taxon>
        <taxon>Eleutherozoa</taxon>
        <taxon>Echinozoa</taxon>
        <taxon>Holothuroidea</taxon>
        <taxon>Aspidochirotacea</taxon>
        <taxon>Aspidochirotida</taxon>
        <taxon>Stichopodidae</taxon>
        <taxon>Apostichopus</taxon>
    </lineage>
</organism>
<gene>
    <name evidence="7" type="ORF">BSL78_02834</name>
</gene>
<dbReference type="PROSITE" id="PS00022">
    <property type="entry name" value="EGF_1"/>
    <property type="match status" value="1"/>
</dbReference>
<dbReference type="PANTHER" id="PTHR48071:SF18">
    <property type="entry name" value="DELETED IN MALIGNANT BRAIN TUMORS 1 PROTEIN-RELATED"/>
    <property type="match status" value="1"/>
</dbReference>
<reference evidence="7 8" key="1">
    <citation type="journal article" date="2017" name="PLoS Biol.">
        <title>The sea cucumber genome provides insights into morphological evolution and visceral regeneration.</title>
        <authorList>
            <person name="Zhang X."/>
            <person name="Sun L."/>
            <person name="Yuan J."/>
            <person name="Sun Y."/>
            <person name="Gao Y."/>
            <person name="Zhang L."/>
            <person name="Li S."/>
            <person name="Dai H."/>
            <person name="Hamel J.F."/>
            <person name="Liu C."/>
            <person name="Yu Y."/>
            <person name="Liu S."/>
            <person name="Lin W."/>
            <person name="Guo K."/>
            <person name="Jin S."/>
            <person name="Xu P."/>
            <person name="Storey K.B."/>
            <person name="Huan P."/>
            <person name="Zhang T."/>
            <person name="Zhou Y."/>
            <person name="Zhang J."/>
            <person name="Lin C."/>
            <person name="Li X."/>
            <person name="Xing L."/>
            <person name="Huo D."/>
            <person name="Sun M."/>
            <person name="Wang L."/>
            <person name="Mercier A."/>
            <person name="Li F."/>
            <person name="Yang H."/>
            <person name="Xiang J."/>
        </authorList>
    </citation>
    <scope>NUCLEOTIDE SEQUENCE [LARGE SCALE GENOMIC DNA]</scope>
    <source>
        <strain evidence="7">Shaxun</strain>
        <tissue evidence="7">Muscle</tissue>
    </source>
</reference>
<protein>
    <submittedName>
        <fullName evidence="7">Putative scavenger receptor cysteine-rich domain-containing group B protein</fullName>
    </submittedName>
</protein>
<keyword evidence="1 2" id="KW-1015">Disulfide bond</keyword>
<dbReference type="SUPFAM" id="SSF57196">
    <property type="entry name" value="EGF/Laminin"/>
    <property type="match status" value="1"/>
</dbReference>
<dbReference type="AlphaFoldDB" id="A0A2G8LIX4"/>
<evidence type="ECO:0000313" key="7">
    <source>
        <dbReference type="EMBL" id="PIK60207.1"/>
    </source>
</evidence>
<keyword evidence="4" id="KW-1133">Transmembrane helix</keyword>
<dbReference type="InterPro" id="IPR001190">
    <property type="entry name" value="SRCR"/>
</dbReference>
<evidence type="ECO:0000256" key="3">
    <source>
        <dbReference type="PROSITE-ProRule" id="PRU00196"/>
    </source>
</evidence>
<dbReference type="Pfam" id="PF00530">
    <property type="entry name" value="SRCR"/>
    <property type="match status" value="1"/>
</dbReference>
<evidence type="ECO:0000256" key="1">
    <source>
        <dbReference type="ARBA" id="ARBA00023157"/>
    </source>
</evidence>
<feature type="domain" description="EGF-like" evidence="5">
    <location>
        <begin position="128"/>
        <end position="165"/>
    </location>
</feature>
<keyword evidence="8" id="KW-1185">Reference proteome</keyword>
<keyword evidence="2" id="KW-0245">EGF-like domain</keyword>
<keyword evidence="4" id="KW-0812">Transmembrane</keyword>
<feature type="domain" description="SRCR" evidence="6">
    <location>
        <begin position="30"/>
        <end position="154"/>
    </location>
</feature>
<dbReference type="GO" id="GO:0016020">
    <property type="term" value="C:membrane"/>
    <property type="evidence" value="ECO:0007669"/>
    <property type="project" value="InterPro"/>
</dbReference>
<feature type="disulfide bond" evidence="2">
    <location>
        <begin position="155"/>
        <end position="164"/>
    </location>
</feature>
<evidence type="ECO:0000256" key="2">
    <source>
        <dbReference type="PROSITE-ProRule" id="PRU00076"/>
    </source>
</evidence>
<dbReference type="PANTHER" id="PTHR48071">
    <property type="entry name" value="SRCR DOMAIN-CONTAINING PROTEIN"/>
    <property type="match status" value="1"/>
</dbReference>
<evidence type="ECO:0000256" key="4">
    <source>
        <dbReference type="SAM" id="Phobius"/>
    </source>
</evidence>
<dbReference type="CDD" id="cd00054">
    <property type="entry name" value="EGF_CA"/>
    <property type="match status" value="1"/>
</dbReference>
<dbReference type="PRINTS" id="PR00258">
    <property type="entry name" value="SPERACTRCPTR"/>
</dbReference>
<dbReference type="STRING" id="307972.A0A2G8LIX4"/>
<keyword evidence="7" id="KW-0675">Receptor</keyword>
<comment type="caution">
    <text evidence="7">The sequence shown here is derived from an EMBL/GenBank/DDBJ whole genome shotgun (WGS) entry which is preliminary data.</text>
</comment>
<dbReference type="OrthoDB" id="536948at2759"/>
<dbReference type="PROSITE" id="PS50026">
    <property type="entry name" value="EGF_3"/>
    <property type="match status" value="1"/>
</dbReference>
<keyword evidence="4" id="KW-0472">Membrane</keyword>
<dbReference type="InterPro" id="IPR000742">
    <property type="entry name" value="EGF"/>
</dbReference>
<dbReference type="PROSITE" id="PS50287">
    <property type="entry name" value="SRCR_2"/>
    <property type="match status" value="1"/>
</dbReference>
<proteinExistence type="predicted"/>
<dbReference type="SUPFAM" id="SSF56487">
    <property type="entry name" value="SRCR-like"/>
    <property type="match status" value="1"/>
</dbReference>
<feature type="transmembrane region" description="Helical" evidence="4">
    <location>
        <begin position="176"/>
        <end position="198"/>
    </location>
</feature>
<evidence type="ECO:0000259" key="5">
    <source>
        <dbReference type="PROSITE" id="PS50026"/>
    </source>
</evidence>
<dbReference type="Gene3D" id="3.10.250.10">
    <property type="entry name" value="SRCR-like domain"/>
    <property type="match status" value="1"/>
</dbReference>
<comment type="caution">
    <text evidence="3">Lacks conserved residue(s) required for the propagation of feature annotation.</text>
</comment>
<dbReference type="SMART" id="SM00202">
    <property type="entry name" value="SR"/>
    <property type="match status" value="1"/>
</dbReference>
<name>A0A2G8LIX4_STIJA</name>
<evidence type="ECO:0000259" key="6">
    <source>
        <dbReference type="PROSITE" id="PS50287"/>
    </source>
</evidence>
<dbReference type="Gene3D" id="2.10.25.10">
    <property type="entry name" value="Laminin"/>
    <property type="match status" value="1"/>
</dbReference>
<dbReference type="PROSITE" id="PS01186">
    <property type="entry name" value="EGF_2"/>
    <property type="match status" value="1"/>
</dbReference>
<accession>A0A2G8LIX4</accession>
<evidence type="ECO:0000313" key="8">
    <source>
        <dbReference type="Proteomes" id="UP000230750"/>
    </source>
</evidence>
<dbReference type="Pfam" id="PF00008">
    <property type="entry name" value="EGF"/>
    <property type="match status" value="1"/>
</dbReference>
<sequence length="211" mass="23251">MDINIVIFASICFYHASYVLADENSYFTDVRLRDGDTDTSGRVEIYSDNVWRPICDEDWTIQDSTVVCRQLNLGIFGLPVKEKGSEGFVLSTSEKTVTDEIFGSGEDLEEASSLYDPDTYSVVSCIGEFDPCEDNPCSSKGACTHQKNGRYVCICYDGFTGDDCGSENSASHRSPLLTYLFIFIFVIIIVIVAAVIFCTSSLTKNSFGVAT</sequence>
<dbReference type="EMBL" id="MRZV01000063">
    <property type="protein sequence ID" value="PIK60207.1"/>
    <property type="molecule type" value="Genomic_DNA"/>
</dbReference>